<keyword evidence="2" id="KW-0472">Membrane</keyword>
<organism evidence="4 5">
    <name type="scientific">Mya arenaria</name>
    <name type="common">Soft-shell clam</name>
    <dbReference type="NCBI Taxonomy" id="6604"/>
    <lineage>
        <taxon>Eukaryota</taxon>
        <taxon>Metazoa</taxon>
        <taxon>Spiralia</taxon>
        <taxon>Lophotrochozoa</taxon>
        <taxon>Mollusca</taxon>
        <taxon>Bivalvia</taxon>
        <taxon>Autobranchia</taxon>
        <taxon>Heteroconchia</taxon>
        <taxon>Euheterodonta</taxon>
        <taxon>Imparidentia</taxon>
        <taxon>Neoheterodontei</taxon>
        <taxon>Myida</taxon>
        <taxon>Myoidea</taxon>
        <taxon>Myidae</taxon>
        <taxon>Mya</taxon>
    </lineage>
</organism>
<feature type="transmembrane region" description="Helical" evidence="2">
    <location>
        <begin position="265"/>
        <end position="288"/>
    </location>
</feature>
<dbReference type="InterPro" id="IPR003599">
    <property type="entry name" value="Ig_sub"/>
</dbReference>
<keyword evidence="5" id="KW-1185">Reference proteome</keyword>
<evidence type="ECO:0000313" key="5">
    <source>
        <dbReference type="Proteomes" id="UP001164746"/>
    </source>
</evidence>
<feature type="compositionally biased region" description="Polar residues" evidence="1">
    <location>
        <begin position="373"/>
        <end position="394"/>
    </location>
</feature>
<dbReference type="InterPro" id="IPR013098">
    <property type="entry name" value="Ig_I-set"/>
</dbReference>
<dbReference type="PROSITE" id="PS50835">
    <property type="entry name" value="IG_LIKE"/>
    <property type="match status" value="1"/>
</dbReference>
<dbReference type="InterPro" id="IPR003598">
    <property type="entry name" value="Ig_sub2"/>
</dbReference>
<sequence length="394" mass="44157">NDVGIKEWRINTLKNYKILSVFFYSFLFTDQESGLVREGENVYPHSPDEDLTKEGERPFFTELDKMMNKQLHERPVGSSLRLRCNAAGNPMPDVRWIKDEQVLQISDDGVESKKHWTLKLRDLKESDSGNYQCFVSNKHGYINFTYTVEVIGPDPQNETVPIGGIATFQCKVKSKVKPHIRVKEQKFLVLTTDDVHLQSGFFVNKLVIKNVRNSDAGMYICLGTNALGYSFRSAFLSILQDERTVSSVLLERQGSSSEETDSSTLPLIIAIPASIAIIVVGIAIFILIKRRQTCNNASNSLRTTRFNAVPTQERDSATVPPIHNNTHIVIPPKGPPSSGRSVDKLSSKNHSMDFYSDISSVSRCHHHPPPQHGNHQVLNTSTNKCGSPITNYSV</sequence>
<dbReference type="SUPFAM" id="SSF48726">
    <property type="entry name" value="Immunoglobulin"/>
    <property type="match status" value="2"/>
</dbReference>
<reference evidence="4" key="1">
    <citation type="submission" date="2022-11" db="EMBL/GenBank/DDBJ databases">
        <title>Centuries of genome instability and evolution in soft-shell clam transmissible cancer (bioRxiv).</title>
        <authorList>
            <person name="Hart S.F.M."/>
            <person name="Yonemitsu M.A."/>
            <person name="Giersch R.M."/>
            <person name="Beal B.F."/>
            <person name="Arriagada G."/>
            <person name="Davis B.W."/>
            <person name="Ostrander E.A."/>
            <person name="Goff S.P."/>
            <person name="Metzger M.J."/>
        </authorList>
    </citation>
    <scope>NUCLEOTIDE SEQUENCE</scope>
    <source>
        <strain evidence="4">MELC-2E11</strain>
        <tissue evidence="4">Siphon/mantle</tissue>
    </source>
</reference>
<accession>A0ABY7FLG6</accession>
<dbReference type="InterPro" id="IPR013783">
    <property type="entry name" value="Ig-like_fold"/>
</dbReference>
<keyword evidence="2" id="KW-0812">Transmembrane</keyword>
<dbReference type="Gene3D" id="2.60.40.10">
    <property type="entry name" value="Immunoglobulins"/>
    <property type="match status" value="2"/>
</dbReference>
<evidence type="ECO:0000256" key="1">
    <source>
        <dbReference type="SAM" id="MobiDB-lite"/>
    </source>
</evidence>
<dbReference type="InterPro" id="IPR052615">
    <property type="entry name" value="FGFRL"/>
</dbReference>
<name>A0ABY7FLG6_MYAAR</name>
<evidence type="ECO:0000313" key="4">
    <source>
        <dbReference type="EMBL" id="WAR21518.1"/>
    </source>
</evidence>
<dbReference type="Pfam" id="PF07679">
    <property type="entry name" value="I-set"/>
    <property type="match status" value="2"/>
</dbReference>
<dbReference type="InterPro" id="IPR036179">
    <property type="entry name" value="Ig-like_dom_sf"/>
</dbReference>
<dbReference type="SMART" id="SM00409">
    <property type="entry name" value="IG"/>
    <property type="match status" value="2"/>
</dbReference>
<feature type="non-terminal residue" evidence="4">
    <location>
        <position position="1"/>
    </location>
</feature>
<dbReference type="Proteomes" id="UP001164746">
    <property type="component" value="Chromosome 12"/>
</dbReference>
<dbReference type="SMART" id="SM00408">
    <property type="entry name" value="IGc2"/>
    <property type="match status" value="2"/>
</dbReference>
<dbReference type="PANTHER" id="PTHR19890">
    <property type="entry name" value="FIBROBLAST GROWTH FACTOR RECEPTOR"/>
    <property type="match status" value="1"/>
</dbReference>
<feature type="domain" description="Ig-like" evidence="3">
    <location>
        <begin position="58"/>
        <end position="149"/>
    </location>
</feature>
<dbReference type="EMBL" id="CP111023">
    <property type="protein sequence ID" value="WAR21518.1"/>
    <property type="molecule type" value="Genomic_DNA"/>
</dbReference>
<dbReference type="PANTHER" id="PTHR19890:SF10">
    <property type="entry name" value="FIBROBLAST GROWTH FACTOR RECEPTOR-LIKE 1"/>
    <property type="match status" value="1"/>
</dbReference>
<protein>
    <submittedName>
        <fullName evidence="4">FGRL1-like protein</fullName>
    </submittedName>
</protein>
<evidence type="ECO:0000256" key="2">
    <source>
        <dbReference type="SAM" id="Phobius"/>
    </source>
</evidence>
<dbReference type="InterPro" id="IPR007110">
    <property type="entry name" value="Ig-like_dom"/>
</dbReference>
<keyword evidence="2" id="KW-1133">Transmembrane helix</keyword>
<feature type="region of interest" description="Disordered" evidence="1">
    <location>
        <begin position="364"/>
        <end position="394"/>
    </location>
</feature>
<gene>
    <name evidence="4" type="ORF">MAR_015492</name>
</gene>
<evidence type="ECO:0000259" key="3">
    <source>
        <dbReference type="PROSITE" id="PS50835"/>
    </source>
</evidence>
<proteinExistence type="predicted"/>